<feature type="region of interest" description="Disordered" evidence="1">
    <location>
        <begin position="292"/>
        <end position="337"/>
    </location>
</feature>
<feature type="transmembrane region" description="Helical" evidence="2">
    <location>
        <begin position="170"/>
        <end position="191"/>
    </location>
</feature>
<proteinExistence type="predicted"/>
<sequence length="337" mass="37911">MSSDARDEAASAPADRHDPLTQRQVFELYLTDTALRPYLIGALGGLAMEFLVMLLGRDSDIGAVIVLLYGAAALALRWTAAPPFLLLILFYFCVFPFGVPDGGYDNPFEIRETHFRVADMVLVFSVLVYLLCLYRVLGVVQQAMPFENAVRRKDDRPVRRPTSHVAPGEFARLLAGAGALVLIGQAAWWLANALDFVPADPDFPLRWADSSSLARYRRGGRPPGEYGAGASRFFVMLGALFFGLLLVRLVFGYWRLRAMNAAEGAMVMVDTSWAESHRERVRVERWRIWGRQRAAEDAKKQARAERERHQKEEAARERAAARAQDRGTGSDRPRRRR</sequence>
<dbReference type="AlphaFoldDB" id="A0A6M5YHD8"/>
<name>A0A6M5YHD8_9BACT</name>
<evidence type="ECO:0000256" key="1">
    <source>
        <dbReference type="SAM" id="MobiDB-lite"/>
    </source>
</evidence>
<keyword evidence="2" id="KW-0812">Transmembrane</keyword>
<protein>
    <submittedName>
        <fullName evidence="3">Uncharacterized protein</fullName>
    </submittedName>
</protein>
<reference evidence="4" key="1">
    <citation type="submission" date="2020-05" db="EMBL/GenBank/DDBJ databases">
        <title>Frigoriglobus tundricola gen. nov., sp. nov., a psychrotolerant cellulolytic planctomycete of the family Gemmataceae with two divergent copies of 16S rRNA gene.</title>
        <authorList>
            <person name="Kulichevskaya I.S."/>
            <person name="Ivanova A.A."/>
            <person name="Naumoff D.G."/>
            <person name="Beletsky A.V."/>
            <person name="Rijpstra W.I.C."/>
            <person name="Sinninghe Damste J.S."/>
            <person name="Mardanov A.V."/>
            <person name="Ravin N.V."/>
            <person name="Dedysh S.N."/>
        </authorList>
    </citation>
    <scope>NUCLEOTIDE SEQUENCE [LARGE SCALE GENOMIC DNA]</scope>
    <source>
        <strain evidence="4">PL17</strain>
    </source>
</reference>
<feature type="transmembrane region" description="Helical" evidence="2">
    <location>
        <begin position="117"/>
        <end position="137"/>
    </location>
</feature>
<dbReference type="KEGG" id="ftj:FTUN_0985"/>
<evidence type="ECO:0000313" key="3">
    <source>
        <dbReference type="EMBL" id="QJW93479.1"/>
    </source>
</evidence>
<dbReference type="Proteomes" id="UP000503447">
    <property type="component" value="Chromosome"/>
</dbReference>
<dbReference type="RefSeq" id="WP_171469661.1">
    <property type="nucleotide sequence ID" value="NZ_CP053452.2"/>
</dbReference>
<feature type="transmembrane region" description="Helical" evidence="2">
    <location>
        <begin position="67"/>
        <end position="97"/>
    </location>
</feature>
<feature type="transmembrane region" description="Helical" evidence="2">
    <location>
        <begin position="38"/>
        <end position="55"/>
    </location>
</feature>
<keyword evidence="4" id="KW-1185">Reference proteome</keyword>
<dbReference type="EMBL" id="CP053452">
    <property type="protein sequence ID" value="QJW93479.1"/>
    <property type="molecule type" value="Genomic_DNA"/>
</dbReference>
<accession>A0A6M5YHD8</accession>
<keyword evidence="2" id="KW-0472">Membrane</keyword>
<feature type="transmembrane region" description="Helical" evidence="2">
    <location>
        <begin position="233"/>
        <end position="251"/>
    </location>
</feature>
<organism evidence="3 4">
    <name type="scientific">Frigoriglobus tundricola</name>
    <dbReference type="NCBI Taxonomy" id="2774151"/>
    <lineage>
        <taxon>Bacteria</taxon>
        <taxon>Pseudomonadati</taxon>
        <taxon>Planctomycetota</taxon>
        <taxon>Planctomycetia</taxon>
        <taxon>Gemmatales</taxon>
        <taxon>Gemmataceae</taxon>
        <taxon>Frigoriglobus</taxon>
    </lineage>
</organism>
<gene>
    <name evidence="3" type="ORF">FTUN_0985</name>
</gene>
<evidence type="ECO:0000313" key="4">
    <source>
        <dbReference type="Proteomes" id="UP000503447"/>
    </source>
</evidence>
<keyword evidence="2" id="KW-1133">Transmembrane helix</keyword>
<evidence type="ECO:0000256" key="2">
    <source>
        <dbReference type="SAM" id="Phobius"/>
    </source>
</evidence>